<protein>
    <submittedName>
        <fullName evidence="2 3">Uncharacterized protein</fullName>
    </submittedName>
</protein>
<dbReference type="HOGENOM" id="CLU_038955_1_0_1"/>
<dbReference type="EMBL" id="GL385395">
    <property type="protein sequence ID" value="EJT81110.1"/>
    <property type="molecule type" value="Genomic_DNA"/>
</dbReference>
<feature type="region of interest" description="Disordered" evidence="1">
    <location>
        <begin position="1"/>
        <end position="94"/>
    </location>
</feature>
<evidence type="ECO:0000256" key="1">
    <source>
        <dbReference type="SAM" id="MobiDB-lite"/>
    </source>
</evidence>
<sequence>MAAPSSPDGDDESTTRHLPGPRQHQSDLKPRQSGDRNITSTRVTAAARPLPTPPVAQHSTTDVTLPPAPLPPSGGAAPRSGLTASSSGRRVAPRRFHECTHTTLVRMYSRRHACESCSRLSPEGYVFRCVQDRELILANRTRHGQLEHAAFDRLGRQLAGLVFGRGGGAQRHAENVVATATTTATARDAALGERTAAAAAETAPYSEVQIEELAGQRRRALRTARDDTFRALYPRTAPGILRRRMDSIVDTFLGEAPWVPQEQDECRLSVCRQCRPYYSERCFLSLGGIADGDVPPTAALGFGFHVDESRPVIDVAVARRLGRCIVSKDTDHCRNVPPPPPFDLMELIQAHLDGADDSQEPMDKSKPRAPSLDGSRETTPRSAVEASNSYTTDTPPSPPSCEQTARCATAVLHSSAPRHLLDDGELACVPTHSGRPLSSSREPLDGAGRTPLPRPEQDEPVVFAVGTKASPAAANSTVEPSGPPPRSGHGFVPKTTMEQQEEADGVFGAGPLVVPGGLAVTEEGVEMGIADVAATNVG</sequence>
<evidence type="ECO:0000313" key="3">
    <source>
        <dbReference type="EnsemblFungi" id="EJT81110"/>
    </source>
</evidence>
<name>J3NIL7_GAET3</name>
<reference evidence="2" key="3">
    <citation type="submission" date="2010-09" db="EMBL/GenBank/DDBJ databases">
        <title>Annotation of Gaeumannomyces graminis var. tritici R3-111a-1.</title>
        <authorList>
            <consortium name="The Broad Institute Genome Sequencing Platform"/>
            <person name="Ma L.-J."/>
            <person name="Dead R."/>
            <person name="Young S.K."/>
            <person name="Zeng Q."/>
            <person name="Gargeya S."/>
            <person name="Fitzgerald M."/>
            <person name="Haas B."/>
            <person name="Abouelleil A."/>
            <person name="Alvarado L."/>
            <person name="Arachchi H.M."/>
            <person name="Berlin A."/>
            <person name="Brown A."/>
            <person name="Chapman S.B."/>
            <person name="Chen Z."/>
            <person name="Dunbar C."/>
            <person name="Freedman E."/>
            <person name="Gearin G."/>
            <person name="Gellesch M."/>
            <person name="Goldberg J."/>
            <person name="Griggs A."/>
            <person name="Gujja S."/>
            <person name="Heiman D."/>
            <person name="Howarth C."/>
            <person name="Larson L."/>
            <person name="Lui A."/>
            <person name="MacDonald P.J.P."/>
            <person name="Mehta T."/>
            <person name="Montmayeur A."/>
            <person name="Murphy C."/>
            <person name="Neiman D."/>
            <person name="Pearson M."/>
            <person name="Priest M."/>
            <person name="Roberts A."/>
            <person name="Saif S."/>
            <person name="Shea T."/>
            <person name="Shenoy N."/>
            <person name="Sisk P."/>
            <person name="Stolte C."/>
            <person name="Sykes S."/>
            <person name="Yandava C."/>
            <person name="Wortman J."/>
            <person name="Nusbaum C."/>
            <person name="Birren B."/>
        </authorList>
    </citation>
    <scope>NUCLEOTIDE SEQUENCE</scope>
    <source>
        <strain evidence="2">R3-111a-1</strain>
    </source>
</reference>
<dbReference type="AlphaFoldDB" id="J3NIL7"/>
<dbReference type="EnsemblFungi" id="EJT81110">
    <property type="protein sequence ID" value="EJT81110"/>
    <property type="gene ID" value="GGTG_01095"/>
</dbReference>
<dbReference type="RefSeq" id="XP_009217119.1">
    <property type="nucleotide sequence ID" value="XM_009218855.1"/>
</dbReference>
<accession>J3NIL7</accession>
<gene>
    <name evidence="3" type="primary">20341553</name>
    <name evidence="2" type="ORF">GGTG_01095</name>
</gene>
<feature type="compositionally biased region" description="Low complexity" evidence="1">
    <location>
        <begin position="73"/>
        <end position="82"/>
    </location>
</feature>
<dbReference type="eggNOG" id="ENOG502SY80">
    <property type="taxonomic scope" value="Eukaryota"/>
</dbReference>
<reference evidence="3" key="4">
    <citation type="journal article" date="2015" name="G3 (Bethesda)">
        <title>Genome sequences of three phytopathogenic species of the Magnaporthaceae family of fungi.</title>
        <authorList>
            <person name="Okagaki L.H."/>
            <person name="Nunes C.C."/>
            <person name="Sailsbery J."/>
            <person name="Clay B."/>
            <person name="Brown D."/>
            <person name="John T."/>
            <person name="Oh Y."/>
            <person name="Young N."/>
            <person name="Fitzgerald M."/>
            <person name="Haas B.J."/>
            <person name="Zeng Q."/>
            <person name="Young S."/>
            <person name="Adiconis X."/>
            <person name="Fan L."/>
            <person name="Levin J.Z."/>
            <person name="Mitchell T.K."/>
            <person name="Okubara P.A."/>
            <person name="Farman M.L."/>
            <person name="Kohn L.M."/>
            <person name="Birren B."/>
            <person name="Ma L.-J."/>
            <person name="Dean R.A."/>
        </authorList>
    </citation>
    <scope>NUCLEOTIDE SEQUENCE</scope>
    <source>
        <strain evidence="3">R3-111a-1</strain>
    </source>
</reference>
<keyword evidence="4" id="KW-1185">Reference proteome</keyword>
<evidence type="ECO:0000313" key="2">
    <source>
        <dbReference type="EMBL" id="EJT81110.1"/>
    </source>
</evidence>
<dbReference type="GeneID" id="20341553"/>
<feature type="region of interest" description="Disordered" evidence="1">
    <location>
        <begin position="431"/>
        <end position="499"/>
    </location>
</feature>
<reference evidence="3" key="5">
    <citation type="submission" date="2018-04" db="UniProtKB">
        <authorList>
            <consortium name="EnsemblFungi"/>
        </authorList>
    </citation>
    <scope>IDENTIFICATION</scope>
    <source>
        <strain evidence="3">R3-111a-1</strain>
    </source>
</reference>
<dbReference type="Proteomes" id="UP000006039">
    <property type="component" value="Unassembled WGS sequence"/>
</dbReference>
<feature type="compositionally biased region" description="Basic and acidic residues" evidence="1">
    <location>
        <begin position="24"/>
        <end position="34"/>
    </location>
</feature>
<dbReference type="VEuPathDB" id="FungiDB:GGTG_01095"/>
<proteinExistence type="predicted"/>
<reference evidence="2" key="2">
    <citation type="submission" date="2010-07" db="EMBL/GenBank/DDBJ databases">
        <authorList>
            <consortium name="The Broad Institute Genome Sequencing Platform"/>
            <consortium name="Broad Institute Genome Sequencing Center for Infectious Disease"/>
            <person name="Ma L.-J."/>
            <person name="Dead R."/>
            <person name="Young S."/>
            <person name="Zeng Q."/>
            <person name="Koehrsen M."/>
            <person name="Alvarado L."/>
            <person name="Berlin A."/>
            <person name="Chapman S.B."/>
            <person name="Chen Z."/>
            <person name="Freedman E."/>
            <person name="Gellesch M."/>
            <person name="Goldberg J."/>
            <person name="Griggs A."/>
            <person name="Gujja S."/>
            <person name="Heilman E.R."/>
            <person name="Heiman D."/>
            <person name="Hepburn T."/>
            <person name="Howarth C."/>
            <person name="Jen D."/>
            <person name="Larson L."/>
            <person name="Mehta T."/>
            <person name="Neiman D."/>
            <person name="Pearson M."/>
            <person name="Roberts A."/>
            <person name="Saif S."/>
            <person name="Shea T."/>
            <person name="Shenoy N."/>
            <person name="Sisk P."/>
            <person name="Stolte C."/>
            <person name="Sykes S."/>
            <person name="Walk T."/>
            <person name="White J."/>
            <person name="Yandava C."/>
            <person name="Haas B."/>
            <person name="Nusbaum C."/>
            <person name="Birren B."/>
        </authorList>
    </citation>
    <scope>NUCLEOTIDE SEQUENCE</scope>
    <source>
        <strain evidence="2">R3-111a-1</strain>
    </source>
</reference>
<organism evidence="2">
    <name type="scientific">Gaeumannomyces tritici (strain R3-111a-1)</name>
    <name type="common">Wheat and barley take-all root rot fungus</name>
    <name type="synonym">Gaeumannomyces graminis var. tritici</name>
    <dbReference type="NCBI Taxonomy" id="644352"/>
    <lineage>
        <taxon>Eukaryota</taxon>
        <taxon>Fungi</taxon>
        <taxon>Dikarya</taxon>
        <taxon>Ascomycota</taxon>
        <taxon>Pezizomycotina</taxon>
        <taxon>Sordariomycetes</taxon>
        <taxon>Sordariomycetidae</taxon>
        <taxon>Magnaporthales</taxon>
        <taxon>Magnaporthaceae</taxon>
        <taxon>Gaeumannomyces</taxon>
    </lineage>
</organism>
<reference evidence="4" key="1">
    <citation type="submission" date="2010-07" db="EMBL/GenBank/DDBJ databases">
        <title>The genome sequence of Gaeumannomyces graminis var. tritici strain R3-111a-1.</title>
        <authorList>
            <consortium name="The Broad Institute Genome Sequencing Platform"/>
            <person name="Ma L.-J."/>
            <person name="Dead R."/>
            <person name="Young S."/>
            <person name="Zeng Q."/>
            <person name="Koehrsen M."/>
            <person name="Alvarado L."/>
            <person name="Berlin A."/>
            <person name="Chapman S.B."/>
            <person name="Chen Z."/>
            <person name="Freedman E."/>
            <person name="Gellesch M."/>
            <person name="Goldberg J."/>
            <person name="Griggs A."/>
            <person name="Gujja S."/>
            <person name="Heilman E.R."/>
            <person name="Heiman D."/>
            <person name="Hepburn T."/>
            <person name="Howarth C."/>
            <person name="Jen D."/>
            <person name="Larson L."/>
            <person name="Mehta T."/>
            <person name="Neiman D."/>
            <person name="Pearson M."/>
            <person name="Roberts A."/>
            <person name="Saif S."/>
            <person name="Shea T."/>
            <person name="Shenoy N."/>
            <person name="Sisk P."/>
            <person name="Stolte C."/>
            <person name="Sykes S."/>
            <person name="Walk T."/>
            <person name="White J."/>
            <person name="Yandava C."/>
            <person name="Haas B."/>
            <person name="Nusbaum C."/>
            <person name="Birren B."/>
        </authorList>
    </citation>
    <scope>NUCLEOTIDE SEQUENCE [LARGE SCALE GENOMIC DNA]</scope>
    <source>
        <strain evidence="4">R3-111a-1</strain>
    </source>
</reference>
<dbReference type="OrthoDB" id="4776522at2759"/>
<dbReference type="STRING" id="644352.J3NIL7"/>
<feature type="region of interest" description="Disordered" evidence="1">
    <location>
        <begin position="355"/>
        <end position="403"/>
    </location>
</feature>
<evidence type="ECO:0000313" key="4">
    <source>
        <dbReference type="Proteomes" id="UP000006039"/>
    </source>
</evidence>